<proteinExistence type="predicted"/>
<evidence type="ECO:0000313" key="2">
    <source>
        <dbReference type="Proteomes" id="UP001195965"/>
    </source>
</evidence>
<reference evidence="1 2" key="1">
    <citation type="journal article" date="2021" name="ISME J.">
        <title>Genomic evolution of the class Acidithiobacillia: deep-branching Proteobacteria living in extreme acidic conditions.</title>
        <authorList>
            <person name="Moya-Beltran A."/>
            <person name="Beard S."/>
            <person name="Rojas-Villalobos C."/>
            <person name="Issotta F."/>
            <person name="Gallardo Y."/>
            <person name="Ulloa R."/>
            <person name="Giaveno A."/>
            <person name="Degli Esposti M."/>
            <person name="Johnson D.B."/>
            <person name="Quatrini R."/>
        </authorList>
    </citation>
    <scope>NUCLEOTIDE SEQUENCE [LARGE SCALE GENOMIC DNA]</scope>
    <source>
        <strain evidence="1 2">GG1-14</strain>
    </source>
</reference>
<accession>A0ACD5HHY5</accession>
<dbReference type="Proteomes" id="UP001195965">
    <property type="component" value="Chromosome"/>
</dbReference>
<dbReference type="EMBL" id="CP127526">
    <property type="protein sequence ID" value="XRI74439.1"/>
    <property type="molecule type" value="Genomic_DNA"/>
</dbReference>
<keyword evidence="2" id="KW-1185">Reference proteome</keyword>
<gene>
    <name evidence="1" type="ORF">HHS34_004380</name>
</gene>
<evidence type="ECO:0000313" key="1">
    <source>
        <dbReference type="EMBL" id="XRI74439.1"/>
    </source>
</evidence>
<sequence>MKHEDAVHVFMDVAGNPHLLGRFWCHYRGGHESTSFEYDNAWLTSQIGFPIDPELPLLPGVYHSPSLFGVFSDAAPDRWGRLLMRKGDPSKRPLFTSDYLLRVDDGLRMGALRFRVGNGPFLAAESRVRVPPLTELPRLVAAAQRLDAGNNDREMEDIRLLLRPGASLGGAHPKAAVMDKEGSLWIAKFPGVHAEDRYRSHWEYLSVHLARQSGIHVPDYRLLHLASNTSVFLTRRFDRDAIGHRIHYASAMTLLGARDGDTRSYEEIAESLRELAAPAEDVRELWRRMAFSVLVSNVDDHLRNHGVLWSPAAGFRLSPAFDINPSPPSHDRTTHGTTLRVDGTSTMDFTSIWTAAGDFLWKETNARAAVRQMAQAVANWAEEAKKAGIPKAEVERWRGAFAHEDFDAAMDIGLK</sequence>
<protein>
    <submittedName>
        <fullName evidence="1">Type II toxin-antitoxin system HipA family toxin</fullName>
    </submittedName>
</protein>
<name>A0ACD5HHY5_9PROT</name>
<organism evidence="1 2">
    <name type="scientific">Acidithiobacillus montserratensis</name>
    <dbReference type="NCBI Taxonomy" id="2729135"/>
    <lineage>
        <taxon>Bacteria</taxon>
        <taxon>Pseudomonadati</taxon>
        <taxon>Pseudomonadota</taxon>
        <taxon>Acidithiobacillia</taxon>
        <taxon>Acidithiobacillales</taxon>
        <taxon>Acidithiobacillaceae</taxon>
        <taxon>Acidithiobacillus</taxon>
    </lineage>
</organism>